<dbReference type="AlphaFoldDB" id="A0AAE1HPV1"/>
<accession>A0AAE1HPV1</accession>
<evidence type="ECO:0000256" key="2">
    <source>
        <dbReference type="SAM" id="Phobius"/>
    </source>
</evidence>
<protein>
    <submittedName>
        <fullName evidence="3">Torso-like protein</fullName>
    </submittedName>
</protein>
<dbReference type="Proteomes" id="UP001219518">
    <property type="component" value="Unassembled WGS sequence"/>
</dbReference>
<feature type="transmembrane region" description="Helical" evidence="2">
    <location>
        <begin position="51"/>
        <end position="70"/>
    </location>
</feature>
<feature type="region of interest" description="Disordered" evidence="1">
    <location>
        <begin position="1"/>
        <end position="49"/>
    </location>
</feature>
<keyword evidence="2" id="KW-1133">Transmembrane helix</keyword>
<keyword evidence="2" id="KW-0812">Transmembrane</keyword>
<evidence type="ECO:0000313" key="4">
    <source>
        <dbReference type="Proteomes" id="UP001219518"/>
    </source>
</evidence>
<reference evidence="3" key="1">
    <citation type="submission" date="2021-07" db="EMBL/GenBank/DDBJ databases">
        <authorList>
            <person name="Catto M.A."/>
            <person name="Jacobson A."/>
            <person name="Kennedy G."/>
            <person name="Labadie P."/>
            <person name="Hunt B.G."/>
            <person name="Srinivasan R."/>
        </authorList>
    </citation>
    <scope>NUCLEOTIDE SEQUENCE</scope>
    <source>
        <strain evidence="3">PL_HMW_Pooled</strain>
        <tissue evidence="3">Head</tissue>
    </source>
</reference>
<organism evidence="3 4">
    <name type="scientific">Frankliniella fusca</name>
    <dbReference type="NCBI Taxonomy" id="407009"/>
    <lineage>
        <taxon>Eukaryota</taxon>
        <taxon>Metazoa</taxon>
        <taxon>Ecdysozoa</taxon>
        <taxon>Arthropoda</taxon>
        <taxon>Hexapoda</taxon>
        <taxon>Insecta</taxon>
        <taxon>Pterygota</taxon>
        <taxon>Neoptera</taxon>
        <taxon>Paraneoptera</taxon>
        <taxon>Thysanoptera</taxon>
        <taxon>Terebrantia</taxon>
        <taxon>Thripoidea</taxon>
        <taxon>Thripidae</taxon>
        <taxon>Frankliniella</taxon>
    </lineage>
</organism>
<reference evidence="3" key="2">
    <citation type="journal article" date="2023" name="BMC Genomics">
        <title>Pest status, molecular evolution, and epigenetic factors derived from the genome assembly of Frankliniella fusca, a thysanopteran phytovirus vector.</title>
        <authorList>
            <person name="Catto M.A."/>
            <person name="Labadie P.E."/>
            <person name="Jacobson A.L."/>
            <person name="Kennedy G.G."/>
            <person name="Srinivasan R."/>
            <person name="Hunt B.G."/>
        </authorList>
    </citation>
    <scope>NUCLEOTIDE SEQUENCE</scope>
    <source>
        <strain evidence="3">PL_HMW_Pooled</strain>
    </source>
</reference>
<evidence type="ECO:0000313" key="3">
    <source>
        <dbReference type="EMBL" id="KAK3924540.1"/>
    </source>
</evidence>
<proteinExistence type="predicted"/>
<keyword evidence="2" id="KW-0472">Membrane</keyword>
<evidence type="ECO:0000256" key="1">
    <source>
        <dbReference type="SAM" id="MobiDB-lite"/>
    </source>
</evidence>
<sequence length="403" mass="44791">MRGSLPSSQVGPRRPLCPQVPTRRARLSPAPAPASSPGPGKMRRGPRGPRGCSLAGVTLLAAALGAVLLLCSATAAAASSLHTGAAINVFSRYGYFAISMRVVPRNETDRWIFREPSVNVFKNITALPPRSPSAAARHNGRVPVFEGDFHMEFCDNLRQLLQAYFRDFQVERLERPWSAFTASWSRNAMAKHLGLNATYVAGSHCYVLVRVARHRESGRMAPAQPGVPVEDFVAKDRDLVVPGDTESVVEWVKSFGSHYVASYVTGNSLYQVFVYTPHIYRRIKERLKTQGVAALSAVELASYFSPWYAEHMGRIQSASGNYTVEAWAASQLRVNFYFFAYPSLIKLHGDVGLLKTLDGLLQNEAVLQLDLRTLAPVFQSPERRHWFNEVVDNQLKLWEVNMS</sequence>
<gene>
    <name evidence="3" type="ORF">KUF71_012673</name>
</gene>
<feature type="compositionally biased region" description="Polar residues" evidence="1">
    <location>
        <begin position="1"/>
        <end position="10"/>
    </location>
</feature>
<name>A0AAE1HPV1_9NEOP</name>
<keyword evidence="4" id="KW-1185">Reference proteome</keyword>
<dbReference type="EMBL" id="JAHWGI010001191">
    <property type="protein sequence ID" value="KAK3924540.1"/>
    <property type="molecule type" value="Genomic_DNA"/>
</dbReference>
<comment type="caution">
    <text evidence="3">The sequence shown here is derived from an EMBL/GenBank/DDBJ whole genome shotgun (WGS) entry which is preliminary data.</text>
</comment>